<organism evidence="1 2">
    <name type="scientific">Bradyrhizobium frederickii</name>
    <dbReference type="NCBI Taxonomy" id="2560054"/>
    <lineage>
        <taxon>Bacteria</taxon>
        <taxon>Pseudomonadati</taxon>
        <taxon>Pseudomonadota</taxon>
        <taxon>Alphaproteobacteria</taxon>
        <taxon>Hyphomicrobiales</taxon>
        <taxon>Nitrobacteraceae</taxon>
        <taxon>Bradyrhizobium</taxon>
    </lineage>
</organism>
<dbReference type="Gene3D" id="3.40.50.150">
    <property type="entry name" value="Vaccinia Virus protein VP39"/>
    <property type="match status" value="1"/>
</dbReference>
<dbReference type="RefSeq" id="WP_135171144.1">
    <property type="nucleotide sequence ID" value="NZ_SPQU01000018.1"/>
</dbReference>
<dbReference type="InterPro" id="IPR029063">
    <property type="entry name" value="SAM-dependent_MTases_sf"/>
</dbReference>
<gene>
    <name evidence="1" type="ORF">E4K66_30070</name>
</gene>
<evidence type="ECO:0000313" key="2">
    <source>
        <dbReference type="Proteomes" id="UP000298225"/>
    </source>
</evidence>
<sequence length="266" mass="30954">MGPVNWQDRLRKALLPYYKDAPDNIKSLARRTFGVLQGPLFSRRARWVQSVYSAHAANEWEYLFLCIARFANVNRPIEGYYMEFGCHGANTMRKAYDCFHHLFDWHYIAFDSFEGLPEIAEIDRQEVWQKGKLRTEEETFVTVCRRHGIPADRLRTVKGFYSESLTPKLAQELLPKKAAVVYVDCDLYVSTVPVLSWIADFLQLGTIIVFDDWNCFYGDPERGERKAWREFCEAHPQFHFEPFVGTGMQFSFVCTNIAQTKSDSVS</sequence>
<evidence type="ECO:0000313" key="1">
    <source>
        <dbReference type="EMBL" id="TFV34868.1"/>
    </source>
</evidence>
<dbReference type="OrthoDB" id="9811332at2"/>
<dbReference type="Pfam" id="PF05711">
    <property type="entry name" value="TylF"/>
    <property type="match status" value="1"/>
</dbReference>
<dbReference type="Proteomes" id="UP000298225">
    <property type="component" value="Unassembled WGS sequence"/>
</dbReference>
<comment type="caution">
    <text evidence="1">The sequence shown here is derived from an EMBL/GenBank/DDBJ whole genome shotgun (WGS) entry which is preliminary data.</text>
</comment>
<keyword evidence="2" id="KW-1185">Reference proteome</keyword>
<dbReference type="PANTHER" id="PTHR40036:SF1">
    <property type="entry name" value="MACROCIN O-METHYLTRANSFERASE"/>
    <property type="match status" value="1"/>
</dbReference>
<name>A0A4Y9KU09_9BRAD</name>
<accession>A0A4Y9KU09</accession>
<protein>
    <recommendedName>
        <fullName evidence="3">Methyltransferase</fullName>
    </recommendedName>
</protein>
<dbReference type="InterPro" id="IPR008884">
    <property type="entry name" value="TylF_MeTrfase"/>
</dbReference>
<dbReference type="EMBL" id="SPQU01000018">
    <property type="protein sequence ID" value="TFV34868.1"/>
    <property type="molecule type" value="Genomic_DNA"/>
</dbReference>
<dbReference type="SUPFAM" id="SSF53335">
    <property type="entry name" value="S-adenosyl-L-methionine-dependent methyltransferases"/>
    <property type="match status" value="1"/>
</dbReference>
<dbReference type="PANTHER" id="PTHR40036">
    <property type="entry name" value="MACROCIN O-METHYLTRANSFERASE"/>
    <property type="match status" value="1"/>
</dbReference>
<dbReference type="AlphaFoldDB" id="A0A4Y9KU09"/>
<evidence type="ECO:0008006" key="3">
    <source>
        <dbReference type="Google" id="ProtNLM"/>
    </source>
</evidence>
<reference evidence="1 2" key="1">
    <citation type="submission" date="2019-03" db="EMBL/GenBank/DDBJ databases">
        <title>Bradyrhizobium strains diversity isolated from Chamaecrista fasciculata.</title>
        <authorList>
            <person name="Urquiaga M.C.O."/>
            <person name="Hungria M."/>
            <person name="Delamuta J.R.M."/>
        </authorList>
    </citation>
    <scope>NUCLEOTIDE SEQUENCE [LARGE SCALE GENOMIC DNA]</scope>
    <source>
        <strain evidence="1 2">CNPSo 3424</strain>
    </source>
</reference>
<proteinExistence type="predicted"/>